<dbReference type="GO" id="GO:0016251">
    <property type="term" value="F:RNA polymerase II general transcription initiation factor activity"/>
    <property type="evidence" value="ECO:0007669"/>
    <property type="project" value="TreeGrafter"/>
</dbReference>
<name>A0A9W6YTQ3_AMBMO</name>
<dbReference type="OrthoDB" id="308861at2759"/>
<dbReference type="CDD" id="cd09839">
    <property type="entry name" value="M1_like_TAF2"/>
    <property type="match status" value="1"/>
</dbReference>
<feature type="domain" description="Transcription initiation factor TFIID subunit 2 Ig-like" evidence="8">
    <location>
        <begin position="695"/>
        <end position="836"/>
    </location>
</feature>
<keyword evidence="4" id="KW-0805">Transcription regulation</keyword>
<dbReference type="Pfam" id="PF25316">
    <property type="entry name" value="TAF2_3rd"/>
    <property type="match status" value="1"/>
</dbReference>
<organism evidence="9 10">
    <name type="scientific">Ambrosiozyma monospora</name>
    <name type="common">Yeast</name>
    <name type="synonym">Endomycopsis monosporus</name>
    <dbReference type="NCBI Taxonomy" id="43982"/>
    <lineage>
        <taxon>Eukaryota</taxon>
        <taxon>Fungi</taxon>
        <taxon>Dikarya</taxon>
        <taxon>Ascomycota</taxon>
        <taxon>Saccharomycotina</taxon>
        <taxon>Pichiomycetes</taxon>
        <taxon>Pichiales</taxon>
        <taxon>Pichiaceae</taxon>
        <taxon>Ambrosiozyma</taxon>
    </lineage>
</organism>
<dbReference type="PANTHER" id="PTHR15137">
    <property type="entry name" value="TRANSCRIPTION INITIATION FACTOR TFIID"/>
    <property type="match status" value="1"/>
</dbReference>
<feature type="compositionally biased region" description="Low complexity" evidence="7">
    <location>
        <begin position="895"/>
        <end position="917"/>
    </location>
</feature>
<feature type="compositionally biased region" description="Low complexity" evidence="7">
    <location>
        <begin position="329"/>
        <end position="352"/>
    </location>
</feature>
<sequence>MSTPFDHSLVSSRNTPRNMATPKRHHHKHDIDNVPSQNFKIGYQKVSLDIDLAEQTITGETELTILPQDPSLKQVRLDCRGMQIKSIIINQRKANFEYNDFLQNDEYLNDENNHVLQHFDYNPNYEFNSKQRTIDQHHMYRGKFYPLYSDQNNTQDPPSSFPESSSELVIHVPDGIKIRLQAATKTTANTNFSPAPATNRSMHGTPITTNTLMNSDKVYTPLNIKINYLVKNSKNGILFHGGKHTNIPKNKWFCYTYNNDIGCSASSWVPCVDSFYEKPAWDINIIVPKTIGDIGETKIIGTKAAERALRKLQLEEMDEDDANDEPQPDDTTQQQQDQEHQQSVSQKEAQQQQDEDEEDKIDESTPITVAVPDVISSKESPHTLDIGKKIVNFQFYNPVSAHHLGFAVGPFDKTPIMDIKPGTNELAPATNLLTPGEVEDISGNLSNDMNSTNKVPTMLYFQHGKKTEVINSTIFLYKALDFYSKEFGSFPFTSYTLVFIEDLPVDICGFAGLTLASDRLLYTADLIEPMEHTTELLSAALAEQYSGINVLPKSFNDFWLVLGIARYMAIQFMKRLFGLNHYKFLVKDRMDQVCDLDVGRRPLGNQLFRFPVNIDQDFGFLKLKSPLILFILDRRMTKTDKSFGLSRVIPKIFLQAMSGDLISGNCLSTAHFQHVCEKVAHHKLEGFFNNWIHFSGVPTFRITQRFNRKRMMIEMTIRQMQRGGGPTGIGSGGSGLHHGDSNGGSDEVHDGDAIRKQHQRDNFVDEANKLLADDQAFDPQSVFTGPITIRIHEADGTPYEHIVDIRESYTKIDIQYNTKYRRVKKKKLDDNDEEDGTGNSGVGGNGKKSSKNNNKNDDDDGRVQMLGDILTSSSEMEAWGMKEDDVDENGNGPENTVNTANSTSNNNAAAKSITSRS</sequence>
<comment type="similarity">
    <text evidence="2">Belongs to the TAF2 family.</text>
</comment>
<evidence type="ECO:0000256" key="3">
    <source>
        <dbReference type="ARBA" id="ARBA00017363"/>
    </source>
</evidence>
<gene>
    <name evidence="9" type="ORF">Amon01_000174400</name>
</gene>
<dbReference type="GO" id="GO:0006367">
    <property type="term" value="P:transcription initiation at RNA polymerase II promoter"/>
    <property type="evidence" value="ECO:0007669"/>
    <property type="project" value="TreeGrafter"/>
</dbReference>
<comment type="subcellular location">
    <subcellularLocation>
        <location evidence="1">Nucleus</location>
    </subcellularLocation>
</comment>
<keyword evidence="6" id="KW-0539">Nucleus</keyword>
<dbReference type="InterPro" id="IPR027268">
    <property type="entry name" value="Peptidase_M4/M1_CTD_sf"/>
</dbReference>
<feature type="region of interest" description="Disordered" evidence="7">
    <location>
        <begin position="1"/>
        <end position="28"/>
    </location>
</feature>
<protein>
    <recommendedName>
        <fullName evidence="3">Transcription initiation factor TFIID subunit 2</fullName>
    </recommendedName>
</protein>
<keyword evidence="10" id="KW-1185">Reference proteome</keyword>
<proteinExistence type="inferred from homology"/>
<evidence type="ECO:0000256" key="1">
    <source>
        <dbReference type="ARBA" id="ARBA00004123"/>
    </source>
</evidence>
<evidence type="ECO:0000256" key="6">
    <source>
        <dbReference type="ARBA" id="ARBA00023242"/>
    </source>
</evidence>
<comment type="caution">
    <text evidence="9">The sequence shown here is derived from an EMBL/GenBank/DDBJ whole genome shotgun (WGS) entry which is preliminary data.</text>
</comment>
<evidence type="ECO:0000256" key="4">
    <source>
        <dbReference type="ARBA" id="ARBA00023015"/>
    </source>
</evidence>
<feature type="region of interest" description="Disordered" evidence="7">
    <location>
        <begin position="317"/>
        <end position="374"/>
    </location>
</feature>
<dbReference type="GO" id="GO:0005669">
    <property type="term" value="C:transcription factor TFIID complex"/>
    <property type="evidence" value="ECO:0007669"/>
    <property type="project" value="InterPro"/>
</dbReference>
<evidence type="ECO:0000256" key="5">
    <source>
        <dbReference type="ARBA" id="ARBA00023163"/>
    </source>
</evidence>
<accession>A0A9W6YTQ3</accession>
<evidence type="ECO:0000256" key="7">
    <source>
        <dbReference type="SAM" id="MobiDB-lite"/>
    </source>
</evidence>
<evidence type="ECO:0000313" key="9">
    <source>
        <dbReference type="EMBL" id="GMG21124.1"/>
    </source>
</evidence>
<feature type="compositionally biased region" description="Gly residues" evidence="7">
    <location>
        <begin position="722"/>
        <end position="736"/>
    </location>
</feature>
<dbReference type="SUPFAM" id="SSF55486">
    <property type="entry name" value="Metalloproteases ('zincins'), catalytic domain"/>
    <property type="match status" value="1"/>
</dbReference>
<dbReference type="Proteomes" id="UP001165063">
    <property type="component" value="Unassembled WGS sequence"/>
</dbReference>
<dbReference type="InterPro" id="IPR042097">
    <property type="entry name" value="Aminopeptidase_N-like_N_sf"/>
</dbReference>
<dbReference type="GO" id="GO:0003682">
    <property type="term" value="F:chromatin binding"/>
    <property type="evidence" value="ECO:0007669"/>
    <property type="project" value="TreeGrafter"/>
</dbReference>
<dbReference type="AlphaFoldDB" id="A0A9W6YTQ3"/>
<evidence type="ECO:0000256" key="2">
    <source>
        <dbReference type="ARBA" id="ARBA00010937"/>
    </source>
</evidence>
<dbReference type="Gene3D" id="2.60.40.1730">
    <property type="entry name" value="tricorn interacting facor f3 domain"/>
    <property type="match status" value="1"/>
</dbReference>
<dbReference type="GO" id="GO:0000976">
    <property type="term" value="F:transcription cis-regulatory region binding"/>
    <property type="evidence" value="ECO:0007669"/>
    <property type="project" value="TreeGrafter"/>
</dbReference>
<dbReference type="SUPFAM" id="SSF63737">
    <property type="entry name" value="Leukotriene A4 hydrolase N-terminal domain"/>
    <property type="match status" value="1"/>
</dbReference>
<keyword evidence="5" id="KW-0804">Transcription</keyword>
<dbReference type="Gene3D" id="1.10.390.10">
    <property type="entry name" value="Neutral Protease Domain 2"/>
    <property type="match status" value="1"/>
</dbReference>
<evidence type="ECO:0000259" key="8">
    <source>
        <dbReference type="Pfam" id="PF25316"/>
    </source>
</evidence>
<feature type="region of interest" description="Disordered" evidence="7">
    <location>
        <begin position="721"/>
        <end position="750"/>
    </location>
</feature>
<feature type="compositionally biased region" description="Polar residues" evidence="7">
    <location>
        <begin position="1"/>
        <end position="18"/>
    </location>
</feature>
<dbReference type="EMBL" id="BSXU01000564">
    <property type="protein sequence ID" value="GMG21124.1"/>
    <property type="molecule type" value="Genomic_DNA"/>
</dbReference>
<feature type="region of interest" description="Disordered" evidence="7">
    <location>
        <begin position="826"/>
        <end position="917"/>
    </location>
</feature>
<dbReference type="PANTHER" id="PTHR15137:SF9">
    <property type="entry name" value="TRANSCRIPTION INITIATION FACTOR TFIID SUBUNIT 2"/>
    <property type="match status" value="1"/>
</dbReference>
<feature type="compositionally biased region" description="Acidic residues" evidence="7">
    <location>
        <begin position="317"/>
        <end position="328"/>
    </location>
</feature>
<evidence type="ECO:0000313" key="10">
    <source>
        <dbReference type="Proteomes" id="UP001165063"/>
    </source>
</evidence>
<reference evidence="9" key="1">
    <citation type="submission" date="2023-04" db="EMBL/GenBank/DDBJ databases">
        <title>Ambrosiozyma monospora NBRC 1965.</title>
        <authorList>
            <person name="Ichikawa N."/>
            <person name="Sato H."/>
            <person name="Tonouchi N."/>
        </authorList>
    </citation>
    <scope>NUCLEOTIDE SEQUENCE</scope>
    <source>
        <strain evidence="9">NBRC 1965</strain>
    </source>
</reference>
<dbReference type="InterPro" id="IPR037813">
    <property type="entry name" value="TAF2"/>
</dbReference>
<dbReference type="InterPro" id="IPR057345">
    <property type="entry name" value="Ig-like_TAF2"/>
</dbReference>